<protein>
    <submittedName>
        <fullName evidence="1">Uncharacterized protein</fullName>
    </submittedName>
</protein>
<dbReference type="AlphaFoldDB" id="A0A1W1DGW5"/>
<organism evidence="1">
    <name type="scientific">hydrothermal vent metagenome</name>
    <dbReference type="NCBI Taxonomy" id="652676"/>
    <lineage>
        <taxon>unclassified sequences</taxon>
        <taxon>metagenomes</taxon>
        <taxon>ecological metagenomes</taxon>
    </lineage>
</organism>
<sequence>MSLKKLSLIMMLFVPIASAQMHHANMNHAAMMGHNQSITQVREVMLTESGTDPFATLQEVIAALEVNPNTSWEKVNLEALRLHLIEMQDMTINVEVSQQPINNGFKAVVTPTTSRAAKSLKRVLSGHPVQMKAETGWDMQVENIDNVFTLTITTPIPDEVAKIRGLGYIGLMAYGNHHQPHHWAIATGNNPHVGHNMKH</sequence>
<gene>
    <name evidence="1" type="ORF">MNB_SUP05-13-457</name>
</gene>
<accession>A0A1W1DGW5</accession>
<proteinExistence type="predicted"/>
<name>A0A1W1DGW5_9ZZZZ</name>
<dbReference type="EMBL" id="FPHU01000087">
    <property type="protein sequence ID" value="SFV80564.1"/>
    <property type="molecule type" value="Genomic_DNA"/>
</dbReference>
<evidence type="ECO:0000313" key="1">
    <source>
        <dbReference type="EMBL" id="SFV80564.1"/>
    </source>
</evidence>
<reference evidence="1" key="1">
    <citation type="submission" date="2016-10" db="EMBL/GenBank/DDBJ databases">
        <authorList>
            <person name="de Groot N.N."/>
        </authorList>
    </citation>
    <scope>NUCLEOTIDE SEQUENCE</scope>
</reference>